<gene>
    <name evidence="1" type="ORF">APZ42_024382</name>
</gene>
<name>A0A164U2R2_9CRUS</name>
<organism evidence="1 2">
    <name type="scientific">Daphnia magna</name>
    <dbReference type="NCBI Taxonomy" id="35525"/>
    <lineage>
        <taxon>Eukaryota</taxon>
        <taxon>Metazoa</taxon>
        <taxon>Ecdysozoa</taxon>
        <taxon>Arthropoda</taxon>
        <taxon>Crustacea</taxon>
        <taxon>Branchiopoda</taxon>
        <taxon>Diplostraca</taxon>
        <taxon>Cladocera</taxon>
        <taxon>Anomopoda</taxon>
        <taxon>Daphniidae</taxon>
        <taxon>Daphnia</taxon>
    </lineage>
</organism>
<sequence>MLIRVRVSALGCCCLVSPFLQFFFFLFSVFSLTGSDAKLKRKKGR</sequence>
<comment type="caution">
    <text evidence="1">The sequence shown here is derived from an EMBL/GenBank/DDBJ whole genome shotgun (WGS) entry which is preliminary data.</text>
</comment>
<evidence type="ECO:0000313" key="1">
    <source>
        <dbReference type="EMBL" id="KZS11007.1"/>
    </source>
</evidence>
<accession>A0A164U2R2</accession>
<reference evidence="1 2" key="1">
    <citation type="submission" date="2016-03" db="EMBL/GenBank/DDBJ databases">
        <title>EvidentialGene: Evidence-directed Construction of Genes on Genomes.</title>
        <authorList>
            <person name="Gilbert D.G."/>
            <person name="Choi J.-H."/>
            <person name="Mockaitis K."/>
            <person name="Colbourne J."/>
            <person name="Pfrender M."/>
        </authorList>
    </citation>
    <scope>NUCLEOTIDE SEQUENCE [LARGE SCALE GENOMIC DNA]</scope>
    <source>
        <strain evidence="1 2">Xinb3</strain>
        <tissue evidence="1">Complete organism</tissue>
    </source>
</reference>
<dbReference type="Proteomes" id="UP000076858">
    <property type="component" value="Unassembled WGS sequence"/>
</dbReference>
<keyword evidence="2" id="KW-1185">Reference proteome</keyword>
<proteinExistence type="predicted"/>
<dbReference type="AlphaFoldDB" id="A0A164U2R2"/>
<evidence type="ECO:0000313" key="2">
    <source>
        <dbReference type="Proteomes" id="UP000076858"/>
    </source>
</evidence>
<dbReference type="EMBL" id="LRGB01001610">
    <property type="protein sequence ID" value="KZS11007.1"/>
    <property type="molecule type" value="Genomic_DNA"/>
</dbReference>
<protein>
    <submittedName>
        <fullName evidence="1">Uncharacterized protein</fullName>
    </submittedName>
</protein>